<evidence type="ECO:0000313" key="3">
    <source>
        <dbReference type="Proteomes" id="UP000265000"/>
    </source>
</evidence>
<dbReference type="SMART" id="SM00034">
    <property type="entry name" value="CLECT"/>
    <property type="match status" value="1"/>
</dbReference>
<reference evidence="2" key="1">
    <citation type="submission" date="2025-08" db="UniProtKB">
        <authorList>
            <consortium name="Ensembl"/>
        </authorList>
    </citation>
    <scope>IDENTIFICATION</scope>
</reference>
<dbReference type="Ensembl" id="ENSFHET00000014278.1">
    <property type="protein sequence ID" value="ENSFHEP00000001200.1"/>
    <property type="gene ID" value="ENSFHEG00000001947.1"/>
</dbReference>
<dbReference type="InterPro" id="IPR001304">
    <property type="entry name" value="C-type_lectin-like"/>
</dbReference>
<proteinExistence type="predicted"/>
<dbReference type="PANTHER" id="PTHR22803">
    <property type="entry name" value="MANNOSE, PHOSPHOLIPASE, LECTIN RECEPTOR RELATED"/>
    <property type="match status" value="1"/>
</dbReference>
<evidence type="ECO:0000259" key="1">
    <source>
        <dbReference type="PROSITE" id="PS50041"/>
    </source>
</evidence>
<dbReference type="SUPFAM" id="SSF56436">
    <property type="entry name" value="C-type lectin-like"/>
    <property type="match status" value="1"/>
</dbReference>
<reference evidence="2" key="2">
    <citation type="submission" date="2025-09" db="UniProtKB">
        <authorList>
            <consortium name="Ensembl"/>
        </authorList>
    </citation>
    <scope>IDENTIFICATION</scope>
</reference>
<dbReference type="STRING" id="8078.ENSFHEP00000001200"/>
<dbReference type="InterPro" id="IPR016186">
    <property type="entry name" value="C-type_lectin-like/link_sf"/>
</dbReference>
<dbReference type="AlphaFoldDB" id="A0A3Q2NQD3"/>
<dbReference type="PROSITE" id="PS50041">
    <property type="entry name" value="C_TYPE_LECTIN_2"/>
    <property type="match status" value="1"/>
</dbReference>
<dbReference type="Pfam" id="PF00059">
    <property type="entry name" value="Lectin_C"/>
    <property type="match status" value="1"/>
</dbReference>
<protein>
    <submittedName>
        <fullName evidence="2">Galactose-specific lectin nattectin-like</fullName>
    </submittedName>
</protein>
<dbReference type="GeneTree" id="ENSGT01150000286973"/>
<dbReference type="Proteomes" id="UP000265000">
    <property type="component" value="Unplaced"/>
</dbReference>
<evidence type="ECO:0000313" key="2">
    <source>
        <dbReference type="Ensembl" id="ENSFHEP00000001200.1"/>
    </source>
</evidence>
<dbReference type="InterPro" id="IPR050111">
    <property type="entry name" value="C-type_lectin/snaclec_domain"/>
</dbReference>
<dbReference type="InterPro" id="IPR016187">
    <property type="entry name" value="CTDL_fold"/>
</dbReference>
<organism evidence="2 3">
    <name type="scientific">Fundulus heteroclitus</name>
    <name type="common">Killifish</name>
    <name type="synonym">Mummichog</name>
    <dbReference type="NCBI Taxonomy" id="8078"/>
    <lineage>
        <taxon>Eukaryota</taxon>
        <taxon>Metazoa</taxon>
        <taxon>Chordata</taxon>
        <taxon>Craniata</taxon>
        <taxon>Vertebrata</taxon>
        <taxon>Euteleostomi</taxon>
        <taxon>Actinopterygii</taxon>
        <taxon>Neopterygii</taxon>
        <taxon>Teleostei</taxon>
        <taxon>Neoteleostei</taxon>
        <taxon>Acanthomorphata</taxon>
        <taxon>Ovalentaria</taxon>
        <taxon>Atherinomorphae</taxon>
        <taxon>Cyprinodontiformes</taxon>
        <taxon>Fundulidae</taxon>
        <taxon>Fundulus</taxon>
    </lineage>
</organism>
<keyword evidence="3" id="KW-1185">Reference proteome</keyword>
<feature type="domain" description="C-type lectin" evidence="1">
    <location>
        <begin position="20"/>
        <end position="134"/>
    </location>
</feature>
<sequence>SFPFFADIRCSNFPPGFTWYNGRCFRFVKQQKDWYEAEKACNRFGGHLASIRTQDEHEFINDLTLKETGSNTRAWVGGHKGRVWTWSDGSPFTFSSWSPGEPNNAGGNENCMRIHLRSKNDDDVCVCVCVCVCVRARVCDLMYSLVL</sequence>
<accession>A0A3Q2NQD3</accession>
<dbReference type="Gene3D" id="3.10.100.10">
    <property type="entry name" value="Mannose-Binding Protein A, subunit A"/>
    <property type="match status" value="1"/>
</dbReference>
<name>A0A3Q2NQD3_FUNHE</name>